<keyword evidence="2" id="KW-0472">Membrane</keyword>
<organism evidence="3 4">
    <name type="scientific">Sorghum bicolor</name>
    <name type="common">Sorghum</name>
    <name type="synonym">Sorghum vulgare</name>
    <dbReference type="NCBI Taxonomy" id="4558"/>
    <lineage>
        <taxon>Eukaryota</taxon>
        <taxon>Viridiplantae</taxon>
        <taxon>Streptophyta</taxon>
        <taxon>Embryophyta</taxon>
        <taxon>Tracheophyta</taxon>
        <taxon>Spermatophyta</taxon>
        <taxon>Magnoliopsida</taxon>
        <taxon>Liliopsida</taxon>
        <taxon>Poales</taxon>
        <taxon>Poaceae</taxon>
        <taxon>PACMAD clade</taxon>
        <taxon>Panicoideae</taxon>
        <taxon>Andropogonodae</taxon>
        <taxon>Andropogoneae</taxon>
        <taxon>Sorghinae</taxon>
        <taxon>Sorghum</taxon>
    </lineage>
</organism>
<gene>
    <name evidence="3" type="ORF">SORBI_3001G339300</name>
</gene>
<accession>C5WWL8</accession>
<dbReference type="HOGENOM" id="CLU_014970_0_0_1"/>
<dbReference type="OMA" id="TGMEMEL"/>
<evidence type="ECO:0000313" key="4">
    <source>
        <dbReference type="Proteomes" id="UP000000768"/>
    </source>
</evidence>
<protein>
    <submittedName>
        <fullName evidence="3">Uncharacterized protein</fullName>
    </submittedName>
</protein>
<reference evidence="3 4" key="1">
    <citation type="journal article" date="2009" name="Nature">
        <title>The Sorghum bicolor genome and the diversification of grasses.</title>
        <authorList>
            <person name="Paterson A.H."/>
            <person name="Bowers J.E."/>
            <person name="Bruggmann R."/>
            <person name="Dubchak I."/>
            <person name="Grimwood J."/>
            <person name="Gundlach H."/>
            <person name="Haberer G."/>
            <person name="Hellsten U."/>
            <person name="Mitros T."/>
            <person name="Poliakov A."/>
            <person name="Schmutz J."/>
            <person name="Spannagl M."/>
            <person name="Tang H."/>
            <person name="Wang X."/>
            <person name="Wicker T."/>
            <person name="Bharti A.K."/>
            <person name="Chapman J."/>
            <person name="Feltus F.A."/>
            <person name="Gowik U."/>
            <person name="Grigoriev I.V."/>
            <person name="Lyons E."/>
            <person name="Maher C.A."/>
            <person name="Martis M."/>
            <person name="Narechania A."/>
            <person name="Otillar R.P."/>
            <person name="Penning B.W."/>
            <person name="Salamov A.A."/>
            <person name="Wang Y."/>
            <person name="Zhang L."/>
            <person name="Carpita N.C."/>
            <person name="Freeling M."/>
            <person name="Gingle A.R."/>
            <person name="Hash C.T."/>
            <person name="Keller B."/>
            <person name="Klein P."/>
            <person name="Kresovich S."/>
            <person name="McCann M.C."/>
            <person name="Ming R."/>
            <person name="Peterson D.G."/>
            <person name="Mehboob-ur-Rahman"/>
            <person name="Ware D."/>
            <person name="Westhoff P."/>
            <person name="Mayer K.F."/>
            <person name="Messing J."/>
            <person name="Rokhsar D.S."/>
        </authorList>
    </citation>
    <scope>NUCLEOTIDE SEQUENCE [LARGE SCALE GENOMIC DNA]</scope>
    <source>
        <strain evidence="4">cv. BTx623</strain>
    </source>
</reference>
<dbReference type="Proteomes" id="UP000000768">
    <property type="component" value="Chromosome 1"/>
</dbReference>
<evidence type="ECO:0000256" key="2">
    <source>
        <dbReference type="SAM" id="Phobius"/>
    </source>
</evidence>
<reference evidence="4" key="2">
    <citation type="journal article" date="2018" name="Plant J.">
        <title>The Sorghum bicolor reference genome: improved assembly, gene annotations, a transcriptome atlas, and signatures of genome organization.</title>
        <authorList>
            <person name="McCormick R.F."/>
            <person name="Truong S.K."/>
            <person name="Sreedasyam A."/>
            <person name="Jenkins J."/>
            <person name="Shu S."/>
            <person name="Sims D."/>
            <person name="Kennedy M."/>
            <person name="Amirebrahimi M."/>
            <person name="Weers B.D."/>
            <person name="McKinley B."/>
            <person name="Mattison A."/>
            <person name="Morishige D.T."/>
            <person name="Grimwood J."/>
            <person name="Schmutz J."/>
            <person name="Mullet J.E."/>
        </authorList>
    </citation>
    <scope>NUCLEOTIDE SEQUENCE [LARGE SCALE GENOMIC DNA]</scope>
    <source>
        <strain evidence="4">cv. BTx623</strain>
    </source>
</reference>
<dbReference type="Gramene" id="EER94695">
    <property type="protein sequence ID" value="EER94695"/>
    <property type="gene ID" value="SORBI_3001G339300"/>
</dbReference>
<evidence type="ECO:0000313" key="3">
    <source>
        <dbReference type="EMBL" id="EER94695.2"/>
    </source>
</evidence>
<feature type="region of interest" description="Disordered" evidence="1">
    <location>
        <begin position="312"/>
        <end position="332"/>
    </location>
</feature>
<keyword evidence="4" id="KW-1185">Reference proteome</keyword>
<feature type="compositionally biased region" description="Polar residues" evidence="1">
    <location>
        <begin position="315"/>
        <end position="332"/>
    </location>
</feature>
<sequence length="332" mass="35333">MSTSPIHRSIACIVQSSPVSTASPPAMASATGIRAAAAAAAAATLLFSFSAVVLLLLLLLLQAPRPGLLAADLVVSALDRFVDDGRGLLELLATRRNMILLCHAILLLILRDAGVLGAPAACRSPPAIAVGGVSAAVVAQTAAPARPRRHATRSAVVWRRRPRNRANVAVVVVAPVGRVVNVERRPAVEAAWAAPVLLTTGPPPPPPQAEEAATAVATKQMVVVESPRNENDDDDRASVVEPLEHPTAIAAPGEGGDCDDRRIIAVAADDEKRVDDTAREHETTAEMEMEMEMELADDRTFEEFIKRQRRKMRQESLQLQLVRSGQATTTRP</sequence>
<keyword evidence="2" id="KW-1133">Transmembrane helix</keyword>
<dbReference type="EMBL" id="CM000760">
    <property type="protein sequence ID" value="EER94695.2"/>
    <property type="molecule type" value="Genomic_DNA"/>
</dbReference>
<dbReference type="eggNOG" id="ENOG502R3MG">
    <property type="taxonomic scope" value="Eukaryota"/>
</dbReference>
<dbReference type="AlphaFoldDB" id="C5WWL8"/>
<evidence type="ECO:0000256" key="1">
    <source>
        <dbReference type="SAM" id="MobiDB-lite"/>
    </source>
</evidence>
<dbReference type="InParanoid" id="C5WWL8"/>
<keyword evidence="2" id="KW-0812">Transmembrane</keyword>
<proteinExistence type="predicted"/>
<name>C5WWL8_SORBI</name>
<feature type="transmembrane region" description="Helical" evidence="2">
    <location>
        <begin position="38"/>
        <end position="61"/>
    </location>
</feature>